<dbReference type="Proteomes" id="UP000658382">
    <property type="component" value="Unassembled WGS sequence"/>
</dbReference>
<dbReference type="Gene3D" id="3.40.630.30">
    <property type="match status" value="1"/>
</dbReference>
<evidence type="ECO:0000313" key="3">
    <source>
        <dbReference type="Proteomes" id="UP000658382"/>
    </source>
</evidence>
<dbReference type="SUPFAM" id="SSF55729">
    <property type="entry name" value="Acyl-CoA N-acyltransferases (Nat)"/>
    <property type="match status" value="1"/>
</dbReference>
<dbReference type="GO" id="GO:0016747">
    <property type="term" value="F:acyltransferase activity, transferring groups other than amino-acyl groups"/>
    <property type="evidence" value="ECO:0007669"/>
    <property type="project" value="InterPro"/>
</dbReference>
<feature type="domain" description="N-acetyltransferase" evidence="1">
    <location>
        <begin position="3"/>
        <end position="154"/>
    </location>
</feature>
<reference evidence="2" key="2">
    <citation type="submission" date="2020-09" db="EMBL/GenBank/DDBJ databases">
        <authorList>
            <person name="Sun Q."/>
            <person name="Ohkuma M."/>
        </authorList>
    </citation>
    <scope>NUCLEOTIDE SEQUENCE</scope>
    <source>
        <strain evidence="2">JCM 12580</strain>
    </source>
</reference>
<accession>A0A917V1I8</accession>
<dbReference type="AlphaFoldDB" id="A0A917V1I8"/>
<dbReference type="RefSeq" id="WP_188634265.1">
    <property type="nucleotide sequence ID" value="NZ_BMNQ01000085.1"/>
</dbReference>
<keyword evidence="3" id="KW-1185">Reference proteome</keyword>
<name>A0A917V1I8_9BACI</name>
<proteinExistence type="predicted"/>
<evidence type="ECO:0000259" key="1">
    <source>
        <dbReference type="PROSITE" id="PS51186"/>
    </source>
</evidence>
<dbReference type="InterPro" id="IPR000182">
    <property type="entry name" value="GNAT_dom"/>
</dbReference>
<dbReference type="InterPro" id="IPR016181">
    <property type="entry name" value="Acyl_CoA_acyltransferase"/>
</dbReference>
<comment type="caution">
    <text evidence="2">The sequence shown here is derived from an EMBL/GenBank/DDBJ whole genome shotgun (WGS) entry which is preliminary data.</text>
</comment>
<sequence>MDYNFSKMSQEQAENIASNWHYEGKYSFYDVDADEEDLAEFLDPKKREDSHYIVKEGEEEIGFFSFNDKGDSVDIGLGMKPELTGRGLGLGFFKVGLRFVISNYNPKEITLSVATFNDRAIKVYKKAGFESVETFMQDTNGSRFEFLKMKYECAK</sequence>
<dbReference type="PROSITE" id="PS51186">
    <property type="entry name" value="GNAT"/>
    <property type="match status" value="1"/>
</dbReference>
<protein>
    <submittedName>
        <fullName evidence="2">N-acetyltransferase</fullName>
    </submittedName>
</protein>
<organism evidence="2 3">
    <name type="scientific">Lentibacillus kapialis</name>
    <dbReference type="NCBI Taxonomy" id="340214"/>
    <lineage>
        <taxon>Bacteria</taxon>
        <taxon>Bacillati</taxon>
        <taxon>Bacillota</taxon>
        <taxon>Bacilli</taxon>
        <taxon>Bacillales</taxon>
        <taxon>Bacillaceae</taxon>
        <taxon>Lentibacillus</taxon>
    </lineage>
</organism>
<dbReference type="EMBL" id="BMNQ01000085">
    <property type="protein sequence ID" value="GGK08472.1"/>
    <property type="molecule type" value="Genomic_DNA"/>
</dbReference>
<evidence type="ECO:0000313" key="2">
    <source>
        <dbReference type="EMBL" id="GGK08472.1"/>
    </source>
</evidence>
<gene>
    <name evidence="2" type="ORF">GCM10007063_33610</name>
</gene>
<reference evidence="2" key="1">
    <citation type="journal article" date="2014" name="Int. J. Syst. Evol. Microbiol.">
        <title>Complete genome sequence of Corynebacterium casei LMG S-19264T (=DSM 44701T), isolated from a smear-ripened cheese.</title>
        <authorList>
            <consortium name="US DOE Joint Genome Institute (JGI-PGF)"/>
            <person name="Walter F."/>
            <person name="Albersmeier A."/>
            <person name="Kalinowski J."/>
            <person name="Ruckert C."/>
        </authorList>
    </citation>
    <scope>NUCLEOTIDE SEQUENCE</scope>
    <source>
        <strain evidence="2">JCM 12580</strain>
    </source>
</reference>
<dbReference type="Pfam" id="PF13302">
    <property type="entry name" value="Acetyltransf_3"/>
    <property type="match status" value="1"/>
</dbReference>